<evidence type="ECO:0000313" key="2">
    <source>
        <dbReference type="Proteomes" id="UP001281147"/>
    </source>
</evidence>
<reference evidence="1" key="1">
    <citation type="submission" date="2023-07" db="EMBL/GenBank/DDBJ databases">
        <title>Black Yeasts Isolated from many extreme environments.</title>
        <authorList>
            <person name="Coleine C."/>
            <person name="Stajich J.E."/>
            <person name="Selbmann L."/>
        </authorList>
    </citation>
    <scope>NUCLEOTIDE SEQUENCE</scope>
    <source>
        <strain evidence="1">CCFEE 5714</strain>
    </source>
</reference>
<dbReference type="EMBL" id="JAUTXU010000008">
    <property type="protein sequence ID" value="KAK3723748.1"/>
    <property type="molecule type" value="Genomic_DNA"/>
</dbReference>
<gene>
    <name evidence="1" type="ORF">LTR37_001629</name>
</gene>
<name>A0ACC3NVV0_9PEZI</name>
<evidence type="ECO:0000313" key="1">
    <source>
        <dbReference type="EMBL" id="KAK3723748.1"/>
    </source>
</evidence>
<sequence length="405" mass="45386">MAQSNSQEEGSTLNADGRLDSLPSLRFEDGDVVIKLGESADEWLLVHRSIIRETMPVLAVALSEDWNRGEKCIDPKTEEPLKDSQTGKFIQKYSFGLKFVDRVWLSDGRDFDHTKQSQISDHISCSVYSDGGWPVQGWIGDTSTHILEPVAKAHRSLFAILYGFPINLPAMQGGVRWSWDDTNTLCHDLDEIITIYDLLQYFEGEEEGPLELRQSARAPRLPRSRDLWPVDHSKARGTAVGRGFGNLKTRDTGGLTYACKTLTEAAAWDDPTRLFGFKVAPRISSIFSLGRKWDSEKHIQRALNDIVYTAAGIIGRTFETCEETLADGTVLTYRRCEYDTHFKHFTYMPLDEQQLPWADEAATAEKLRFFGFMGDGNENDGNGEGSSRREGAGGDEDTGVKPDDD</sequence>
<comment type="caution">
    <text evidence="1">The sequence shown here is derived from an EMBL/GenBank/DDBJ whole genome shotgun (WGS) entry which is preliminary data.</text>
</comment>
<protein>
    <submittedName>
        <fullName evidence="1">Uncharacterized protein</fullName>
    </submittedName>
</protein>
<keyword evidence="2" id="KW-1185">Reference proteome</keyword>
<organism evidence="1 2">
    <name type="scientific">Vermiconidia calcicola</name>
    <dbReference type="NCBI Taxonomy" id="1690605"/>
    <lineage>
        <taxon>Eukaryota</taxon>
        <taxon>Fungi</taxon>
        <taxon>Dikarya</taxon>
        <taxon>Ascomycota</taxon>
        <taxon>Pezizomycotina</taxon>
        <taxon>Dothideomycetes</taxon>
        <taxon>Dothideomycetidae</taxon>
        <taxon>Mycosphaerellales</taxon>
        <taxon>Extremaceae</taxon>
        <taxon>Vermiconidia</taxon>
    </lineage>
</organism>
<dbReference type="Proteomes" id="UP001281147">
    <property type="component" value="Unassembled WGS sequence"/>
</dbReference>
<accession>A0ACC3NVV0</accession>
<proteinExistence type="predicted"/>